<gene>
    <name evidence="3" type="ORF">B0681_02735</name>
</gene>
<reference evidence="3 4" key="1">
    <citation type="submission" date="2017-02" db="EMBL/GenBank/DDBJ databases">
        <title>Draft genome sequence of Moraxella porci CCUG 54912T type strain.</title>
        <authorList>
            <person name="Salva-Serra F."/>
            <person name="Engstrom-Jakobsson H."/>
            <person name="Thorell K."/>
            <person name="Jaen-Luchoro D."/>
            <person name="Gonzales-Siles L."/>
            <person name="Karlsson R."/>
            <person name="Yazdan S."/>
            <person name="Boulund F."/>
            <person name="Johnning A."/>
            <person name="Engstrand L."/>
            <person name="Kristiansson E."/>
            <person name="Moore E."/>
        </authorList>
    </citation>
    <scope>NUCLEOTIDE SEQUENCE [LARGE SCALE GENOMIC DNA]</scope>
    <source>
        <strain evidence="3 4">CCUG 54912</strain>
    </source>
</reference>
<organism evidence="3 4">
    <name type="scientific">Moraxella porci DSM 25326</name>
    <dbReference type="NCBI Taxonomy" id="573983"/>
    <lineage>
        <taxon>Bacteria</taxon>
        <taxon>Pseudomonadati</taxon>
        <taxon>Pseudomonadota</taxon>
        <taxon>Gammaproteobacteria</taxon>
        <taxon>Moraxellales</taxon>
        <taxon>Moraxellaceae</taxon>
        <taxon>Moraxella</taxon>
    </lineage>
</organism>
<dbReference type="Pfam" id="PF13173">
    <property type="entry name" value="AAA_14"/>
    <property type="match status" value="1"/>
</dbReference>
<dbReference type="RefSeq" id="WP_078317187.1">
    <property type="nucleotide sequence ID" value="NZ_MUYV01000001.1"/>
</dbReference>
<accession>A0A1T0CWQ4</accession>
<protein>
    <submittedName>
        <fullName evidence="3">ATPase</fullName>
    </submittedName>
</protein>
<dbReference type="Pfam" id="PF13635">
    <property type="entry name" value="DUF4143"/>
    <property type="match status" value="1"/>
</dbReference>
<dbReference type="PANTHER" id="PTHR33295:SF20">
    <property type="entry name" value="ATPASE"/>
    <property type="match status" value="1"/>
</dbReference>
<feature type="domain" description="DUF4143" evidence="2">
    <location>
        <begin position="200"/>
        <end position="344"/>
    </location>
</feature>
<dbReference type="AlphaFoldDB" id="A0A1T0CWQ4"/>
<evidence type="ECO:0000313" key="3">
    <source>
        <dbReference type="EMBL" id="OOS26793.1"/>
    </source>
</evidence>
<dbReference type="SUPFAM" id="SSF52980">
    <property type="entry name" value="Restriction endonuclease-like"/>
    <property type="match status" value="1"/>
</dbReference>
<name>A0A1T0CWQ4_9GAMM</name>
<dbReference type="PANTHER" id="PTHR33295">
    <property type="entry name" value="ATPASE"/>
    <property type="match status" value="1"/>
</dbReference>
<dbReference type="Gene3D" id="3.40.50.300">
    <property type="entry name" value="P-loop containing nucleotide triphosphate hydrolases"/>
    <property type="match status" value="1"/>
</dbReference>
<dbReference type="SUPFAM" id="SSF52540">
    <property type="entry name" value="P-loop containing nucleoside triphosphate hydrolases"/>
    <property type="match status" value="1"/>
</dbReference>
<feature type="domain" description="AAA" evidence="1">
    <location>
        <begin position="23"/>
        <end position="152"/>
    </location>
</feature>
<dbReference type="EMBL" id="MUYV01000001">
    <property type="protein sequence ID" value="OOS26793.1"/>
    <property type="molecule type" value="Genomic_DNA"/>
</dbReference>
<sequence length="409" mass="47544">MKKDLVYRQKYLEMVRPFIGKRLIKVFTGQRRVGKSYLLFQIMQEIQTVDENAHIIYINKEDLAFSHITTAENLNDFVQEQKKSGQKNYIFIDEIQEITDFEQALRSLLLDDELDLYCTGSNAHLLSRDIAGSLSGRAIEINVHSLSYFEFLEFMKLDDSDKSMSLFLKYGGLPYLKDLPLQDNIVFEYLRNIYSTIAIRDIVNRYALRNVQFLEQLTQFLASNIGNLFSAKKISDFLKSQKITTSSTQVQNYVEYLANAFLIHKVPRYDIEGKRIFEIGEKYYFEDLGLRNALIGYRVQDRGKLLENCIFNHLQIAGYDVKIGGLNSQEIDFVAEKNGERIYVQAALTINEEKTLEREFGNLLKIQDNYPKYVVTMDEFDGNTFEGVQCLSLREFLRDVMVNSFNSPL</sequence>
<dbReference type="Proteomes" id="UP000190683">
    <property type="component" value="Unassembled WGS sequence"/>
</dbReference>
<dbReference type="InterPro" id="IPR011335">
    <property type="entry name" value="Restrct_endonuc-II-like"/>
</dbReference>
<evidence type="ECO:0000259" key="1">
    <source>
        <dbReference type="Pfam" id="PF13173"/>
    </source>
</evidence>
<dbReference type="InterPro" id="IPR041682">
    <property type="entry name" value="AAA_14"/>
</dbReference>
<dbReference type="InterPro" id="IPR025420">
    <property type="entry name" value="DUF4143"/>
</dbReference>
<dbReference type="STRING" id="573983.B0681_02735"/>
<comment type="caution">
    <text evidence="3">The sequence shown here is derived from an EMBL/GenBank/DDBJ whole genome shotgun (WGS) entry which is preliminary data.</text>
</comment>
<dbReference type="InterPro" id="IPR027417">
    <property type="entry name" value="P-loop_NTPase"/>
</dbReference>
<evidence type="ECO:0000313" key="4">
    <source>
        <dbReference type="Proteomes" id="UP000190683"/>
    </source>
</evidence>
<keyword evidence="4" id="KW-1185">Reference proteome</keyword>
<proteinExistence type="predicted"/>
<evidence type="ECO:0000259" key="2">
    <source>
        <dbReference type="Pfam" id="PF13635"/>
    </source>
</evidence>